<protein>
    <submittedName>
        <fullName evidence="2">Uncharacterized protein</fullName>
    </submittedName>
</protein>
<evidence type="ECO:0000256" key="1">
    <source>
        <dbReference type="SAM" id="Phobius"/>
    </source>
</evidence>
<proteinExistence type="predicted"/>
<keyword evidence="1" id="KW-0812">Transmembrane</keyword>
<reference evidence="2" key="1">
    <citation type="submission" date="2018-05" db="EMBL/GenBank/DDBJ databases">
        <authorList>
            <person name="Lanie J.A."/>
            <person name="Ng W.-L."/>
            <person name="Kazmierczak K.M."/>
            <person name="Andrzejewski T.M."/>
            <person name="Davidsen T.M."/>
            <person name="Wayne K.J."/>
            <person name="Tettelin H."/>
            <person name="Glass J.I."/>
            <person name="Rusch D."/>
            <person name="Podicherti R."/>
            <person name="Tsui H.-C.T."/>
            <person name="Winkler M.E."/>
        </authorList>
    </citation>
    <scope>NUCLEOTIDE SEQUENCE</scope>
</reference>
<accession>A0A381MYK3</accession>
<name>A0A381MYK3_9ZZZZ</name>
<dbReference type="EMBL" id="UINC01000014">
    <property type="protein sequence ID" value="SUZ47401.1"/>
    <property type="molecule type" value="Genomic_DNA"/>
</dbReference>
<feature type="transmembrane region" description="Helical" evidence="1">
    <location>
        <begin position="58"/>
        <end position="80"/>
    </location>
</feature>
<keyword evidence="1" id="KW-1133">Transmembrane helix</keyword>
<dbReference type="AlphaFoldDB" id="A0A381MYK3"/>
<keyword evidence="1" id="KW-0472">Membrane</keyword>
<evidence type="ECO:0000313" key="2">
    <source>
        <dbReference type="EMBL" id="SUZ47401.1"/>
    </source>
</evidence>
<organism evidence="2">
    <name type="scientific">marine metagenome</name>
    <dbReference type="NCBI Taxonomy" id="408172"/>
    <lineage>
        <taxon>unclassified sequences</taxon>
        <taxon>metagenomes</taxon>
        <taxon>ecological metagenomes</taxon>
    </lineage>
</organism>
<sequence length="88" mass="9913">MWLCVFVNFDDFLILINKNNIKLDECIFHPHGNCSGRIKDKQHPCIFRHALDMHESSFSLALGISDVGINFAYLAVAFYANGLLIPSA</sequence>
<gene>
    <name evidence="2" type="ORF">METZ01_LOCUS255</name>
</gene>